<reference evidence="3" key="1">
    <citation type="journal article" date="2015" name="Antonie Van Leeuwenhoek">
        <title>Comparative 16S rRNA signatures and multilocus sequence analysis for the genus Salinicola and description of Salinicola acroporae sp. nov., isolated from coral Acropora digitifera.</title>
        <authorList>
            <person name="Lepcha R.T."/>
            <person name="Poddar A."/>
            <person name="Schumann P."/>
            <person name="Das S.K."/>
        </authorList>
    </citation>
    <scope>NUCLEOTIDE SEQUENCE</scope>
    <source>
        <strain evidence="3">S4-41</strain>
    </source>
</reference>
<dbReference type="RefSeq" id="WP_110717539.1">
    <property type="nucleotide sequence ID" value="NZ_PGFS01000001.1"/>
</dbReference>
<dbReference type="PANTHER" id="PTHR21017:SF17">
    <property type="entry name" value="PROTEIN NIPSNAP"/>
    <property type="match status" value="1"/>
</dbReference>
<protein>
    <submittedName>
        <fullName evidence="3">NIPSNAP family protein</fullName>
    </submittedName>
</protein>
<evidence type="ECO:0000259" key="2">
    <source>
        <dbReference type="Pfam" id="PF07978"/>
    </source>
</evidence>
<comment type="caution">
    <text evidence="3">The sequence shown here is derived from an EMBL/GenBank/DDBJ whole genome shotgun (WGS) entry which is preliminary data.</text>
</comment>
<organism evidence="3 4">
    <name type="scientific">Salinicola acroporae</name>
    <dbReference type="NCBI Taxonomy" id="1541440"/>
    <lineage>
        <taxon>Bacteria</taxon>
        <taxon>Pseudomonadati</taxon>
        <taxon>Pseudomonadota</taxon>
        <taxon>Gammaproteobacteria</taxon>
        <taxon>Oceanospirillales</taxon>
        <taxon>Halomonadaceae</taxon>
        <taxon>Salinicola</taxon>
    </lineage>
</organism>
<feature type="domain" description="NIPSNAP" evidence="2">
    <location>
        <begin position="4"/>
        <end position="104"/>
    </location>
</feature>
<dbReference type="InterPro" id="IPR012577">
    <property type="entry name" value="NIPSNAP"/>
</dbReference>
<dbReference type="Proteomes" id="UP001162135">
    <property type="component" value="Unassembled WGS sequence"/>
</dbReference>
<comment type="similarity">
    <text evidence="1">Belongs to the NipSnap family.</text>
</comment>
<dbReference type="InterPro" id="IPR011008">
    <property type="entry name" value="Dimeric_a/b-barrel"/>
</dbReference>
<dbReference type="SUPFAM" id="SSF54909">
    <property type="entry name" value="Dimeric alpha+beta barrel"/>
    <property type="match status" value="1"/>
</dbReference>
<dbReference type="Gene3D" id="3.30.70.100">
    <property type="match status" value="1"/>
</dbReference>
<dbReference type="Pfam" id="PF07978">
    <property type="entry name" value="NIPSNAP"/>
    <property type="match status" value="1"/>
</dbReference>
<sequence>MIVDLRTYTMVPGRLKAFLELYESEGLPIQRQHLGEPIGYFTVETGPQNQVVHLWGYESAADRERRRSAMESDPAWIAYRRKSAEAGNVQHQENKLLRSVPFSPL</sequence>
<reference evidence="3" key="2">
    <citation type="submission" date="2017-11" db="EMBL/GenBank/DDBJ databases">
        <authorList>
            <person name="Das S.K."/>
        </authorList>
    </citation>
    <scope>NUCLEOTIDE SEQUENCE</scope>
    <source>
        <strain evidence="3">S4-41</strain>
    </source>
</reference>
<accession>A0ABT6I913</accession>
<dbReference type="EMBL" id="PGFS01000001">
    <property type="protein sequence ID" value="MDH4573972.1"/>
    <property type="molecule type" value="Genomic_DNA"/>
</dbReference>
<evidence type="ECO:0000256" key="1">
    <source>
        <dbReference type="ARBA" id="ARBA00005291"/>
    </source>
</evidence>
<evidence type="ECO:0000313" key="3">
    <source>
        <dbReference type="EMBL" id="MDH4573972.1"/>
    </source>
</evidence>
<dbReference type="InterPro" id="IPR051557">
    <property type="entry name" value="NipSnap_domain"/>
</dbReference>
<gene>
    <name evidence="3" type="ORF">CUR86_17120</name>
</gene>
<keyword evidence="4" id="KW-1185">Reference proteome</keyword>
<proteinExistence type="inferred from homology"/>
<name>A0ABT6I913_9GAMM</name>
<evidence type="ECO:0000313" key="4">
    <source>
        <dbReference type="Proteomes" id="UP001162135"/>
    </source>
</evidence>
<dbReference type="PANTHER" id="PTHR21017">
    <property type="entry name" value="NIPSNAP-RELATED"/>
    <property type="match status" value="1"/>
</dbReference>